<sequence length="257" mass="27059">MTRHPIRRPLALLAALASLALPGLALADTYPCPNGPGPGDRQIGVTGGSHGIAAIPLCAYGDQGNGGEEDAPQQHTPAPDPMRLRIDASLSALTAMVANMEQQAALQRDPKYKRYREGFWDHFQASATPRPGQGCVAMFANLDGAVAVAGPGGEYTGAMLVFWGLDVPKPDKVATISVSLNQFDGPVQTVKALNYTLPGGTAGAIAFTVPTIDAALETMVDRQPFELSIKGQPVMKIEWHGGHAARDALRACVKGKR</sequence>
<feature type="signal peptide" evidence="1">
    <location>
        <begin position="1"/>
        <end position="27"/>
    </location>
</feature>
<name>A0ABW2Y730_9GAMM</name>
<comment type="caution">
    <text evidence="2">The sequence shown here is derived from an EMBL/GenBank/DDBJ whole genome shotgun (WGS) entry which is preliminary data.</text>
</comment>
<reference evidence="3" key="1">
    <citation type="journal article" date="2019" name="Int. J. Syst. Evol. Microbiol.">
        <title>The Global Catalogue of Microorganisms (GCM) 10K type strain sequencing project: providing services to taxonomists for standard genome sequencing and annotation.</title>
        <authorList>
            <consortium name="The Broad Institute Genomics Platform"/>
            <consortium name="The Broad Institute Genome Sequencing Center for Infectious Disease"/>
            <person name="Wu L."/>
            <person name="Ma J."/>
        </authorList>
    </citation>
    <scope>NUCLEOTIDE SEQUENCE [LARGE SCALE GENOMIC DNA]</scope>
    <source>
        <strain evidence="3">CCUG 55585</strain>
    </source>
</reference>
<keyword evidence="1" id="KW-0732">Signal</keyword>
<organism evidence="2 3">
    <name type="scientific">Lysobacter brunescens</name>
    <dbReference type="NCBI Taxonomy" id="262323"/>
    <lineage>
        <taxon>Bacteria</taxon>
        <taxon>Pseudomonadati</taxon>
        <taxon>Pseudomonadota</taxon>
        <taxon>Gammaproteobacteria</taxon>
        <taxon>Lysobacterales</taxon>
        <taxon>Lysobacteraceae</taxon>
        <taxon>Lysobacter</taxon>
    </lineage>
</organism>
<evidence type="ECO:0000256" key="1">
    <source>
        <dbReference type="SAM" id="SignalP"/>
    </source>
</evidence>
<dbReference type="RefSeq" id="WP_386822016.1">
    <property type="nucleotide sequence ID" value="NZ_JBHTIF010000001.1"/>
</dbReference>
<evidence type="ECO:0008006" key="4">
    <source>
        <dbReference type="Google" id="ProtNLM"/>
    </source>
</evidence>
<feature type="chain" id="PRO_5047501629" description="Secreted protein" evidence="1">
    <location>
        <begin position="28"/>
        <end position="257"/>
    </location>
</feature>
<dbReference type="Proteomes" id="UP001597110">
    <property type="component" value="Unassembled WGS sequence"/>
</dbReference>
<gene>
    <name evidence="2" type="ORF">ACFQ0E_01945</name>
</gene>
<accession>A0ABW2Y730</accession>
<keyword evidence="3" id="KW-1185">Reference proteome</keyword>
<proteinExistence type="predicted"/>
<protein>
    <recommendedName>
        <fullName evidence="4">Secreted protein</fullName>
    </recommendedName>
</protein>
<evidence type="ECO:0000313" key="3">
    <source>
        <dbReference type="Proteomes" id="UP001597110"/>
    </source>
</evidence>
<evidence type="ECO:0000313" key="2">
    <source>
        <dbReference type="EMBL" id="MFD0724352.1"/>
    </source>
</evidence>
<dbReference type="EMBL" id="JBHTIF010000001">
    <property type="protein sequence ID" value="MFD0724352.1"/>
    <property type="molecule type" value="Genomic_DNA"/>
</dbReference>